<dbReference type="InterPro" id="IPR041614">
    <property type="entry name" value="DprA_WH"/>
</dbReference>
<evidence type="ECO:0000259" key="3">
    <source>
        <dbReference type="Pfam" id="PF17782"/>
    </source>
</evidence>
<dbReference type="EMBL" id="BMGJ01000012">
    <property type="protein sequence ID" value="GGD72070.1"/>
    <property type="molecule type" value="Genomic_DNA"/>
</dbReference>
<name>A0ABQ1RJK3_9ALTE</name>
<evidence type="ECO:0000256" key="1">
    <source>
        <dbReference type="ARBA" id="ARBA00006525"/>
    </source>
</evidence>
<dbReference type="SUPFAM" id="SSF102405">
    <property type="entry name" value="MCP/YpsA-like"/>
    <property type="match status" value="1"/>
</dbReference>
<feature type="domain" description="DprA winged helix" evidence="3">
    <location>
        <begin position="317"/>
        <end position="365"/>
    </location>
</feature>
<dbReference type="InterPro" id="IPR003488">
    <property type="entry name" value="DprA"/>
</dbReference>
<dbReference type="Gene3D" id="3.40.50.450">
    <property type="match status" value="1"/>
</dbReference>
<gene>
    <name evidence="4" type="primary">dprA</name>
    <name evidence="4" type="ORF">GCM10011357_28850</name>
</gene>
<protein>
    <submittedName>
        <fullName evidence="4">DNA protecting protein DprA</fullName>
    </submittedName>
</protein>
<organism evidence="4 5">
    <name type="scientific">Lacimicrobium alkaliphilum</name>
    <dbReference type="NCBI Taxonomy" id="1526571"/>
    <lineage>
        <taxon>Bacteria</taxon>
        <taxon>Pseudomonadati</taxon>
        <taxon>Pseudomonadota</taxon>
        <taxon>Gammaproteobacteria</taxon>
        <taxon>Alteromonadales</taxon>
        <taxon>Alteromonadaceae</taxon>
        <taxon>Lacimicrobium</taxon>
    </lineage>
</organism>
<keyword evidence="5" id="KW-1185">Reference proteome</keyword>
<comment type="similarity">
    <text evidence="1">Belongs to the DprA/Smf family.</text>
</comment>
<comment type="caution">
    <text evidence="4">The sequence shown here is derived from an EMBL/GenBank/DDBJ whole genome shotgun (WGS) entry which is preliminary data.</text>
</comment>
<reference evidence="5" key="1">
    <citation type="journal article" date="2019" name="Int. J. Syst. Evol. Microbiol.">
        <title>The Global Catalogue of Microorganisms (GCM) 10K type strain sequencing project: providing services to taxonomists for standard genome sequencing and annotation.</title>
        <authorList>
            <consortium name="The Broad Institute Genomics Platform"/>
            <consortium name="The Broad Institute Genome Sequencing Center for Infectious Disease"/>
            <person name="Wu L."/>
            <person name="Ma J."/>
        </authorList>
    </citation>
    <scope>NUCLEOTIDE SEQUENCE [LARGE SCALE GENOMIC DNA]</scope>
    <source>
        <strain evidence="5">CGMCC 1.12923</strain>
    </source>
</reference>
<evidence type="ECO:0000313" key="4">
    <source>
        <dbReference type="EMBL" id="GGD72070.1"/>
    </source>
</evidence>
<evidence type="ECO:0000259" key="2">
    <source>
        <dbReference type="Pfam" id="PF02481"/>
    </source>
</evidence>
<dbReference type="Proteomes" id="UP000614272">
    <property type="component" value="Unassembled WGS sequence"/>
</dbReference>
<dbReference type="Gene3D" id="1.10.10.10">
    <property type="entry name" value="Winged helix-like DNA-binding domain superfamily/Winged helix DNA-binding domain"/>
    <property type="match status" value="1"/>
</dbReference>
<accession>A0ABQ1RJK3</accession>
<feature type="domain" description="Smf/DprA SLOG" evidence="2">
    <location>
        <begin position="85"/>
        <end position="293"/>
    </location>
</feature>
<sequence length="372" mass="40907">MSQDVKLKLARWMTLEQLPRFGAATLAALEQKTEGNLPGLFDLTDAQLTSIGLSKDQIGILRHPNQDWLDRNFAWEARSSKYFLLGYDSADYPQQLRELSRPPLLLYGQGNRHCLNAPQVAIVGSRNPTLQGRQLAFELASQLSQAGFVITSGMALGIDGWAHKGVVQQGGKTIAVLGSGLEQIYPKRHLQLADQIVQSQGCLLSEFAPWQRACADHFPRRNRIISGLSLGTVVIEAAIRSGSLITARYALEQDRDVFAVPGSVYNPLSKGCHYLIKQGARLVESAEDIIEEYQNVVSLGGKVSDNDAEKNSDNVLARDRLLDSVDYEITPVDVITQRSGLPLKAVLSELLEYELRGLVITAPGGYIKLRGK</sequence>
<dbReference type="PANTHER" id="PTHR43022">
    <property type="entry name" value="PROTEIN SMF"/>
    <property type="match status" value="1"/>
</dbReference>
<evidence type="ECO:0000313" key="5">
    <source>
        <dbReference type="Proteomes" id="UP000614272"/>
    </source>
</evidence>
<dbReference type="NCBIfam" id="TIGR00732">
    <property type="entry name" value="dprA"/>
    <property type="match status" value="1"/>
</dbReference>
<dbReference type="Pfam" id="PF17782">
    <property type="entry name" value="WHD_DprA"/>
    <property type="match status" value="1"/>
</dbReference>
<dbReference type="PANTHER" id="PTHR43022:SF1">
    <property type="entry name" value="PROTEIN SMF"/>
    <property type="match status" value="1"/>
</dbReference>
<dbReference type="Pfam" id="PF02481">
    <property type="entry name" value="DNA_processg_A"/>
    <property type="match status" value="1"/>
</dbReference>
<dbReference type="RefSeq" id="WP_099035416.1">
    <property type="nucleotide sequence ID" value="NZ_BMGJ01000012.1"/>
</dbReference>
<dbReference type="InterPro" id="IPR057666">
    <property type="entry name" value="DrpA_SLOG"/>
</dbReference>
<proteinExistence type="inferred from homology"/>
<dbReference type="InterPro" id="IPR036388">
    <property type="entry name" value="WH-like_DNA-bd_sf"/>
</dbReference>